<comment type="cofactor">
    <cofactor evidence="1">
        <name>[4Fe-4S] cluster</name>
        <dbReference type="ChEBI" id="CHEBI:49883"/>
    </cofactor>
</comment>
<dbReference type="Gene3D" id="3.20.20.70">
    <property type="entry name" value="Aldolase class I"/>
    <property type="match status" value="1"/>
</dbReference>
<dbReference type="Proteomes" id="UP000216752">
    <property type="component" value="Chromosome"/>
</dbReference>
<evidence type="ECO:0000256" key="6">
    <source>
        <dbReference type="ARBA" id="ARBA00023004"/>
    </source>
</evidence>
<feature type="domain" description="Radical SAM core" evidence="8">
    <location>
        <begin position="3"/>
        <end position="226"/>
    </location>
</feature>
<evidence type="ECO:0000259" key="8">
    <source>
        <dbReference type="PROSITE" id="PS51918"/>
    </source>
</evidence>
<evidence type="ECO:0000313" key="10">
    <source>
        <dbReference type="Proteomes" id="UP000216752"/>
    </source>
</evidence>
<dbReference type="CDD" id="cd01335">
    <property type="entry name" value="Radical_SAM"/>
    <property type="match status" value="1"/>
</dbReference>
<dbReference type="PANTHER" id="PTHR11228:SF7">
    <property type="entry name" value="PQQA PEPTIDE CYCLASE"/>
    <property type="match status" value="1"/>
</dbReference>
<gene>
    <name evidence="9" type="primary">moaA_8</name>
    <name evidence="9" type="ORF">SPSIL_032920</name>
</gene>
<keyword evidence="2" id="KW-0004">4Fe-4S</keyword>
<evidence type="ECO:0000313" key="9">
    <source>
        <dbReference type="EMBL" id="XFO67113.1"/>
    </source>
</evidence>
<keyword evidence="4" id="KW-0479">Metal-binding</keyword>
<dbReference type="InterPro" id="IPR058240">
    <property type="entry name" value="rSAM_sf"/>
</dbReference>
<keyword evidence="3" id="KW-0949">S-adenosyl-L-methionine</keyword>
<dbReference type="SUPFAM" id="SSF102114">
    <property type="entry name" value="Radical SAM enzymes"/>
    <property type="match status" value="1"/>
</dbReference>
<dbReference type="NCBIfam" id="TIGR04085">
    <property type="entry name" value="rSAM_more_4Fe4S"/>
    <property type="match status" value="1"/>
</dbReference>
<evidence type="ECO:0000256" key="5">
    <source>
        <dbReference type="ARBA" id="ARBA00023002"/>
    </source>
</evidence>
<evidence type="ECO:0000256" key="7">
    <source>
        <dbReference type="ARBA" id="ARBA00023014"/>
    </source>
</evidence>
<dbReference type="EMBL" id="CP155573">
    <property type="protein sequence ID" value="XFO67113.1"/>
    <property type="molecule type" value="Genomic_DNA"/>
</dbReference>
<dbReference type="SFLD" id="SFLDG01386">
    <property type="entry name" value="main_SPASM_domain-containing"/>
    <property type="match status" value="1"/>
</dbReference>
<proteinExistence type="predicted"/>
<evidence type="ECO:0000256" key="2">
    <source>
        <dbReference type="ARBA" id="ARBA00022485"/>
    </source>
</evidence>
<organism evidence="9 10">
    <name type="scientific">Sporomusa silvacetica DSM 10669</name>
    <dbReference type="NCBI Taxonomy" id="1123289"/>
    <lineage>
        <taxon>Bacteria</taxon>
        <taxon>Bacillati</taxon>
        <taxon>Bacillota</taxon>
        <taxon>Negativicutes</taxon>
        <taxon>Selenomonadales</taxon>
        <taxon>Sporomusaceae</taxon>
        <taxon>Sporomusa</taxon>
    </lineage>
</organism>
<evidence type="ECO:0000256" key="1">
    <source>
        <dbReference type="ARBA" id="ARBA00001966"/>
    </source>
</evidence>
<sequence length="341" mass="38115">MERNKKKIEKIEFQLTTSCNMSCKFCFNGEETTCDKLNPEIACRTIKDLVIYSNANSPYVDLKSVWITGGEPLLEKDTVLKIISTCKSLKITSGLSTNGLLLEQYLDKLVATGLDEVKISLDSIDADLFKKVRGGSLSTVLKNIKLATNTRLKTYIRITVTNENINTINPIIQLLADLNVSTIELKAVLPIGRSDFELMSEHLLLEKAFNDAIKILPQNKMNPVITVMCNYLPRCKGFIVSPNIACVCSHSALYVAANGSIIPCSYFPKESRYNIYRDSILDAWTSSFFENVRNSATTQCKTCENWDSCRNGCPAVLYTHSKLSSSCFDVINENIYPHQAV</sequence>
<dbReference type="SFLD" id="SFLDS00029">
    <property type="entry name" value="Radical_SAM"/>
    <property type="match status" value="1"/>
</dbReference>
<evidence type="ECO:0000256" key="3">
    <source>
        <dbReference type="ARBA" id="ARBA00022691"/>
    </source>
</evidence>
<evidence type="ECO:0000256" key="4">
    <source>
        <dbReference type="ARBA" id="ARBA00022723"/>
    </source>
</evidence>
<dbReference type="PROSITE" id="PS51918">
    <property type="entry name" value="RADICAL_SAM"/>
    <property type="match status" value="1"/>
</dbReference>
<dbReference type="InterPro" id="IPR023885">
    <property type="entry name" value="4Fe4S-binding_SPASM_dom"/>
</dbReference>
<keyword evidence="7" id="KW-0411">Iron-sulfur</keyword>
<dbReference type="RefSeq" id="WP_094605218.1">
    <property type="nucleotide sequence ID" value="NZ_CP155573.1"/>
</dbReference>
<dbReference type="Pfam" id="PF13186">
    <property type="entry name" value="SPASM"/>
    <property type="match status" value="1"/>
</dbReference>
<dbReference type="PANTHER" id="PTHR11228">
    <property type="entry name" value="RADICAL SAM DOMAIN PROTEIN"/>
    <property type="match status" value="1"/>
</dbReference>
<name>A0ABZ3INZ0_9FIRM</name>
<dbReference type="Pfam" id="PF04055">
    <property type="entry name" value="Radical_SAM"/>
    <property type="match status" value="1"/>
</dbReference>
<dbReference type="PROSITE" id="PS01305">
    <property type="entry name" value="MOAA_NIFB_PQQE"/>
    <property type="match status" value="1"/>
</dbReference>
<keyword evidence="10" id="KW-1185">Reference proteome</keyword>
<dbReference type="InterPro" id="IPR050377">
    <property type="entry name" value="Radical_SAM_PqqE_MftC-like"/>
</dbReference>
<dbReference type="InterPro" id="IPR013785">
    <property type="entry name" value="Aldolase_TIM"/>
</dbReference>
<dbReference type="InterPro" id="IPR000385">
    <property type="entry name" value="MoaA_NifB_PqqE_Fe-S-bd_CS"/>
</dbReference>
<accession>A0ABZ3INZ0</accession>
<dbReference type="SFLD" id="SFLDG01067">
    <property type="entry name" value="SPASM/twitch_domain_containing"/>
    <property type="match status" value="1"/>
</dbReference>
<reference evidence="9" key="1">
    <citation type="submission" date="2024-05" db="EMBL/GenBank/DDBJ databases">
        <title>Isolation and characterization of Sporomusa carbonis sp. nov., a carboxydotrophic hydrogenogen in the genus of Sporomusa isolated from a charcoal burning pile.</title>
        <authorList>
            <person name="Boeer T."/>
            <person name="Rosenbaum F."/>
            <person name="Eysell L."/>
            <person name="Mueller V."/>
            <person name="Daniel R."/>
            <person name="Poehlein A."/>
        </authorList>
    </citation>
    <scope>NUCLEOTIDE SEQUENCE [LARGE SCALE GENOMIC DNA]</scope>
    <source>
        <strain evidence="9">DSM 10669</strain>
    </source>
</reference>
<keyword evidence="5" id="KW-0560">Oxidoreductase</keyword>
<protein>
    <submittedName>
        <fullName evidence="9">GTP 3',8-cyclase</fullName>
    </submittedName>
</protein>
<dbReference type="InterPro" id="IPR007197">
    <property type="entry name" value="rSAM"/>
</dbReference>
<keyword evidence="6" id="KW-0408">Iron</keyword>